<dbReference type="KEGG" id="mflg:ABS361_06875"/>
<dbReference type="Pfam" id="PF05932">
    <property type="entry name" value="CesT"/>
    <property type="match status" value="1"/>
</dbReference>
<evidence type="ECO:0000313" key="1">
    <source>
        <dbReference type="EMBL" id="XBY45958.1"/>
    </source>
</evidence>
<dbReference type="GO" id="GO:0030254">
    <property type="term" value="P:protein secretion by the type III secretion system"/>
    <property type="evidence" value="ECO:0007669"/>
    <property type="project" value="InterPro"/>
</dbReference>
<accession>A0AAU7XDW7</accession>
<gene>
    <name evidence="1" type="ORF">ABS361_06875</name>
</gene>
<dbReference type="Gene3D" id="3.30.1460.10">
    <property type="match status" value="1"/>
</dbReference>
<dbReference type="RefSeq" id="WP_407051054.1">
    <property type="nucleotide sequence ID" value="NZ_CP158568.1"/>
</dbReference>
<dbReference type="InterPro" id="IPR010261">
    <property type="entry name" value="Tir_chaperone"/>
</dbReference>
<name>A0AAU7XDW7_9HYPH</name>
<dbReference type="AlphaFoldDB" id="A0AAU7XDW7"/>
<dbReference type="CDD" id="cd16364">
    <property type="entry name" value="T3SC_I-like"/>
    <property type="match status" value="1"/>
</dbReference>
<dbReference type="EMBL" id="CP158568">
    <property type="protein sequence ID" value="XBY45958.1"/>
    <property type="molecule type" value="Genomic_DNA"/>
</dbReference>
<dbReference type="SUPFAM" id="SSF69635">
    <property type="entry name" value="Type III secretory system chaperone-like"/>
    <property type="match status" value="1"/>
</dbReference>
<sequence>MSGTTTRNRIFDVLLGDYGALIGIPDLVFDDSNRVTLGFDGIVITMEAVDEVAGLVLTSEIDVPTDTSFEDLRARLLQGAVQLFRTGHGFVGLDFVIEAMVWTNRVTVGGLAASVLHRQIQEAILSIGLWQDFIHRRQPEAAGADEIDALSNTFIRV</sequence>
<organism evidence="1">
    <name type="scientific">Methyloraptor flagellatus</name>
    <dbReference type="NCBI Taxonomy" id="3162530"/>
    <lineage>
        <taxon>Bacteria</taxon>
        <taxon>Pseudomonadati</taxon>
        <taxon>Pseudomonadota</taxon>
        <taxon>Alphaproteobacteria</taxon>
        <taxon>Hyphomicrobiales</taxon>
        <taxon>Ancalomicrobiaceae</taxon>
        <taxon>Methyloraptor</taxon>
    </lineage>
</organism>
<protein>
    <submittedName>
        <fullName evidence="1">Type III secretion system chaperone</fullName>
    </submittedName>
</protein>
<reference evidence="1" key="1">
    <citation type="submission" date="2024-06" db="EMBL/GenBank/DDBJ databases">
        <title>Methylostella associata gen. nov., sp. nov., a novel Ancalomicrobiaceae-affiliated facultatively methylotrophic bacteria that feed on methanotrophs of the genus Methylococcus.</title>
        <authorList>
            <person name="Saltykova V."/>
            <person name="Danilova O.V."/>
            <person name="Oshkin I.Y."/>
            <person name="Belova S.E."/>
            <person name="Pimenov N.V."/>
            <person name="Dedysh S.N."/>
        </authorList>
    </citation>
    <scope>NUCLEOTIDE SEQUENCE</scope>
    <source>
        <strain evidence="1">S20</strain>
    </source>
</reference>
<proteinExistence type="predicted"/>